<dbReference type="InterPro" id="IPR003423">
    <property type="entry name" value="OMP_efflux"/>
</dbReference>
<name>A5FZF2_ACICJ</name>
<dbReference type="PANTHER" id="PTHR30026">
    <property type="entry name" value="OUTER MEMBRANE PROTEIN TOLC"/>
    <property type="match status" value="1"/>
</dbReference>
<dbReference type="STRING" id="349163.Acry_1781"/>
<keyword evidence="4" id="KW-1134">Transmembrane beta strand</keyword>
<evidence type="ECO:0000256" key="5">
    <source>
        <dbReference type="ARBA" id="ARBA00022692"/>
    </source>
</evidence>
<dbReference type="InterPro" id="IPR010130">
    <property type="entry name" value="T1SS_OMP_TolC"/>
</dbReference>
<dbReference type="KEGG" id="acr:Acry_1781"/>
<evidence type="ECO:0000256" key="3">
    <source>
        <dbReference type="ARBA" id="ARBA00022448"/>
    </source>
</evidence>
<keyword evidence="10" id="KW-1185">Reference proteome</keyword>
<dbReference type="InterPro" id="IPR051906">
    <property type="entry name" value="TolC-like"/>
</dbReference>
<dbReference type="eggNOG" id="COG1538">
    <property type="taxonomic scope" value="Bacteria"/>
</dbReference>
<keyword evidence="5" id="KW-0812">Transmembrane</keyword>
<dbReference type="EMBL" id="CP000697">
    <property type="protein sequence ID" value="ABQ30984.1"/>
    <property type="molecule type" value="Genomic_DNA"/>
</dbReference>
<keyword evidence="8" id="KW-0732">Signal</keyword>
<evidence type="ECO:0000313" key="9">
    <source>
        <dbReference type="EMBL" id="ABQ30984.1"/>
    </source>
</evidence>
<dbReference type="GO" id="GO:0015288">
    <property type="term" value="F:porin activity"/>
    <property type="evidence" value="ECO:0007669"/>
    <property type="project" value="TreeGrafter"/>
</dbReference>
<dbReference type="GO" id="GO:0009279">
    <property type="term" value="C:cell outer membrane"/>
    <property type="evidence" value="ECO:0007669"/>
    <property type="project" value="UniProtKB-SubCell"/>
</dbReference>
<evidence type="ECO:0000313" key="10">
    <source>
        <dbReference type="Proteomes" id="UP000000245"/>
    </source>
</evidence>
<evidence type="ECO:0000256" key="7">
    <source>
        <dbReference type="ARBA" id="ARBA00023237"/>
    </source>
</evidence>
<dbReference type="GO" id="GO:0015562">
    <property type="term" value="F:efflux transmembrane transporter activity"/>
    <property type="evidence" value="ECO:0007669"/>
    <property type="project" value="InterPro"/>
</dbReference>
<dbReference type="NCBIfam" id="TIGR01844">
    <property type="entry name" value="type_I_sec_TolC"/>
    <property type="match status" value="1"/>
</dbReference>
<evidence type="ECO:0000256" key="4">
    <source>
        <dbReference type="ARBA" id="ARBA00022452"/>
    </source>
</evidence>
<feature type="chain" id="PRO_5002683133" evidence="8">
    <location>
        <begin position="34"/>
        <end position="517"/>
    </location>
</feature>
<evidence type="ECO:0000256" key="2">
    <source>
        <dbReference type="ARBA" id="ARBA00007613"/>
    </source>
</evidence>
<keyword evidence="7" id="KW-0998">Cell outer membrane</keyword>
<feature type="signal peptide" evidence="8">
    <location>
        <begin position="1"/>
        <end position="33"/>
    </location>
</feature>
<dbReference type="SUPFAM" id="SSF56954">
    <property type="entry name" value="Outer membrane efflux proteins (OEP)"/>
    <property type="match status" value="1"/>
</dbReference>
<comment type="subcellular location">
    <subcellularLocation>
        <location evidence="1">Cell outer membrane</location>
    </subcellularLocation>
</comment>
<reference evidence="9 10" key="1">
    <citation type="submission" date="2007-05" db="EMBL/GenBank/DDBJ databases">
        <title>Complete sequence of chromosome of Acidiphilium cryptum JF-5.</title>
        <authorList>
            <consortium name="US DOE Joint Genome Institute"/>
            <person name="Copeland A."/>
            <person name="Lucas S."/>
            <person name="Lapidus A."/>
            <person name="Barry K."/>
            <person name="Detter J.C."/>
            <person name="Glavina del Rio T."/>
            <person name="Hammon N."/>
            <person name="Israni S."/>
            <person name="Dalin E."/>
            <person name="Tice H."/>
            <person name="Pitluck S."/>
            <person name="Sims D."/>
            <person name="Brettin T."/>
            <person name="Bruce D."/>
            <person name="Han C."/>
            <person name="Schmutz J."/>
            <person name="Larimer F."/>
            <person name="Land M."/>
            <person name="Hauser L."/>
            <person name="Kyrpides N."/>
            <person name="Kim E."/>
            <person name="Magnuson T."/>
            <person name="Richardson P."/>
        </authorList>
    </citation>
    <scope>NUCLEOTIDE SEQUENCE [LARGE SCALE GENOMIC DNA]</scope>
    <source>
        <strain evidence="9 10">JF-5</strain>
    </source>
</reference>
<evidence type="ECO:0000256" key="8">
    <source>
        <dbReference type="SAM" id="SignalP"/>
    </source>
</evidence>
<accession>A5FZF2</accession>
<evidence type="ECO:0000256" key="6">
    <source>
        <dbReference type="ARBA" id="ARBA00023136"/>
    </source>
</evidence>
<dbReference type="Proteomes" id="UP000000245">
    <property type="component" value="Chromosome"/>
</dbReference>
<dbReference type="PANTHER" id="PTHR30026:SF22">
    <property type="entry name" value="OUTER MEMBRANE EFFLUX PROTEIN"/>
    <property type="match status" value="1"/>
</dbReference>
<proteinExistence type="inferred from homology"/>
<sequence>MQALRAKPGWRRRAALWAALPMAALLAAPAARAGDARPSTLTAALAEAYSNNPTLQEQRATLRATDENVPAALSGWRPTVTIQGSAGRVDETTESAFNTTNPFTGTPTLTRNSLTAARNDATGQITVNQSIFDGGLTAAKLHEAKNSVYAARAQLLATEQTVFAKVVNAYVTVITDRHLLDLDINNENVLAQQLRAVKDQFNVGEITETSVAQAEASLAGAQEQVAVAKGNLHIADESFRQLVGSYPARTLVPPQPLELPVRGKTPLAHAALRNNPDVVAALFTMASKKDSVDAAVAGLGPQLSLSASAFDESNPGGPHSRSTGGQILANLTIPLYQGGKEYAAIRQARDNVQYAYSAVIDAQRTAVQQATQAWEGLKASKAAIVSTRAQIKADAIALDGTERQEIVGTRDTLDVLNAQQLLFNAQTTQIQNIANEVEQSYAIAAAIGRLTATDLALPVTHYDDLKYYDTVKDALFGNGDVAFRNAGIAPDGTLLARPKMAPSGPTELHIQPEDTHP</sequence>
<comment type="similarity">
    <text evidence="2">Belongs to the outer membrane factor (OMF) (TC 1.B.17) family.</text>
</comment>
<protein>
    <submittedName>
        <fullName evidence="9">Type I secretion outer membrane protein, TolC family</fullName>
    </submittedName>
</protein>
<dbReference type="HOGENOM" id="CLU_012817_0_1_5"/>
<dbReference type="Pfam" id="PF02321">
    <property type="entry name" value="OEP"/>
    <property type="match status" value="2"/>
</dbReference>
<evidence type="ECO:0000256" key="1">
    <source>
        <dbReference type="ARBA" id="ARBA00004442"/>
    </source>
</evidence>
<dbReference type="Gene3D" id="1.20.1600.10">
    <property type="entry name" value="Outer membrane efflux proteins (OEP)"/>
    <property type="match status" value="1"/>
</dbReference>
<gene>
    <name evidence="9" type="ordered locus">Acry_1781</name>
</gene>
<dbReference type="GO" id="GO:1990281">
    <property type="term" value="C:efflux pump complex"/>
    <property type="evidence" value="ECO:0007669"/>
    <property type="project" value="TreeGrafter"/>
</dbReference>
<organism evidence="9 10">
    <name type="scientific">Acidiphilium cryptum (strain JF-5)</name>
    <dbReference type="NCBI Taxonomy" id="349163"/>
    <lineage>
        <taxon>Bacteria</taxon>
        <taxon>Pseudomonadati</taxon>
        <taxon>Pseudomonadota</taxon>
        <taxon>Alphaproteobacteria</taxon>
        <taxon>Acetobacterales</taxon>
        <taxon>Acidocellaceae</taxon>
        <taxon>Acidiphilium</taxon>
    </lineage>
</organism>
<keyword evidence="6" id="KW-0472">Membrane</keyword>
<dbReference type="AlphaFoldDB" id="A5FZF2"/>
<keyword evidence="3" id="KW-0813">Transport</keyword>